<dbReference type="Proteomes" id="UP001152759">
    <property type="component" value="Chromosome 3"/>
</dbReference>
<protein>
    <submittedName>
        <fullName evidence="1">Uncharacterized protein</fullName>
    </submittedName>
</protein>
<dbReference type="InterPro" id="IPR008914">
    <property type="entry name" value="PEBP"/>
</dbReference>
<sequence length="242" mass="28042">MFSILTGITLIVFYFHFARLSDIGGLKNAAAPKKLIYKLVNPSNFGRLKNAAALRKLMHEKKIIPDLIDEAPLQAVTVQYRSPSFSFGEKVTIYDIVETPQVVNWTIKKDAQYTLIMTGLDVPSREDHKDREYLHWLVVNIPGRNIKKGNHLPEYKGAIYEYQEGNHRIVYLVYRQKEKLHLKGDHHHPDSLKVKRENFSTRHFVNEHRLGAPFAINWAEVDKSPDIIFTPDMDPYEDEDDS</sequence>
<organism evidence="1 2">
    <name type="scientific">Bemisia tabaci</name>
    <name type="common">Sweetpotato whitefly</name>
    <name type="synonym">Aleurodes tabaci</name>
    <dbReference type="NCBI Taxonomy" id="7038"/>
    <lineage>
        <taxon>Eukaryota</taxon>
        <taxon>Metazoa</taxon>
        <taxon>Ecdysozoa</taxon>
        <taxon>Arthropoda</taxon>
        <taxon>Hexapoda</taxon>
        <taxon>Insecta</taxon>
        <taxon>Pterygota</taxon>
        <taxon>Neoptera</taxon>
        <taxon>Paraneoptera</taxon>
        <taxon>Hemiptera</taxon>
        <taxon>Sternorrhyncha</taxon>
        <taxon>Aleyrodoidea</taxon>
        <taxon>Aleyrodidae</taxon>
        <taxon>Aleyrodinae</taxon>
        <taxon>Bemisia</taxon>
    </lineage>
</organism>
<dbReference type="EMBL" id="OU963864">
    <property type="protein sequence ID" value="CAH0387523.1"/>
    <property type="molecule type" value="Genomic_DNA"/>
</dbReference>
<dbReference type="InterPro" id="IPR036610">
    <property type="entry name" value="PEBP-like_sf"/>
</dbReference>
<reference evidence="1" key="1">
    <citation type="submission" date="2021-12" db="EMBL/GenBank/DDBJ databases">
        <authorList>
            <person name="King R."/>
        </authorList>
    </citation>
    <scope>NUCLEOTIDE SEQUENCE</scope>
</reference>
<keyword evidence="2" id="KW-1185">Reference proteome</keyword>
<dbReference type="AlphaFoldDB" id="A0A9P0F300"/>
<name>A0A9P0F300_BEMTA</name>
<gene>
    <name evidence="1" type="ORF">BEMITA_LOCUS6526</name>
</gene>
<dbReference type="Pfam" id="PF01161">
    <property type="entry name" value="PBP"/>
    <property type="match status" value="1"/>
</dbReference>
<evidence type="ECO:0000313" key="1">
    <source>
        <dbReference type="EMBL" id="CAH0387523.1"/>
    </source>
</evidence>
<dbReference type="InterPro" id="IPR035810">
    <property type="entry name" value="PEBP_euk"/>
</dbReference>
<dbReference type="PANTHER" id="PTHR11362:SF152">
    <property type="entry name" value="ODORANT-BINDING PROTEIN A5-LIKE PROTEIN"/>
    <property type="match status" value="1"/>
</dbReference>
<evidence type="ECO:0000313" key="2">
    <source>
        <dbReference type="Proteomes" id="UP001152759"/>
    </source>
</evidence>
<proteinExistence type="predicted"/>
<dbReference type="SUPFAM" id="SSF49777">
    <property type="entry name" value="PEBP-like"/>
    <property type="match status" value="1"/>
</dbReference>
<dbReference type="PANTHER" id="PTHR11362">
    <property type="entry name" value="PHOSPHATIDYLETHANOLAMINE-BINDING PROTEIN"/>
    <property type="match status" value="1"/>
</dbReference>
<dbReference type="Gene3D" id="3.90.280.10">
    <property type="entry name" value="PEBP-like"/>
    <property type="match status" value="1"/>
</dbReference>
<accession>A0A9P0F300</accession>
<dbReference type="CDD" id="cd00866">
    <property type="entry name" value="PEBP_euk"/>
    <property type="match status" value="1"/>
</dbReference>